<reference evidence="8" key="1">
    <citation type="journal article" date="2011" name="BMC Genomics">
        <title>Complete genome sequence of the filamentous anoxygenic phototrophic bacterium Chloroflexus aurantiacus.</title>
        <authorList>
            <person name="Tang K.H."/>
            <person name="Barry K."/>
            <person name="Chertkov O."/>
            <person name="Dalin E."/>
            <person name="Han C.S."/>
            <person name="Hauser L.J."/>
            <person name="Honchak B.M."/>
            <person name="Karbach L.E."/>
            <person name="Land M.L."/>
            <person name="Lapidus A."/>
            <person name="Larimer F.W."/>
            <person name="Mikhailova N."/>
            <person name="Pitluck S."/>
            <person name="Pierson B.K."/>
            <person name="Blankenship R.E."/>
        </authorList>
    </citation>
    <scope>NUCLEOTIDE SEQUENCE [LARGE SCALE GENOMIC DNA]</scope>
    <source>
        <strain evidence="8">ATCC 29366 / DSM 635 / J-10-fl</strain>
    </source>
</reference>
<gene>
    <name evidence="7" type="ordered locus">Caur_0244</name>
</gene>
<evidence type="ECO:0000259" key="6">
    <source>
        <dbReference type="SMART" id="SM00478"/>
    </source>
</evidence>
<accession>A9WCA4</accession>
<evidence type="ECO:0000256" key="1">
    <source>
        <dbReference type="ARBA" id="ARBA00000086"/>
    </source>
</evidence>
<dbReference type="GO" id="GO:0032131">
    <property type="term" value="F:alkylated DNA binding"/>
    <property type="evidence" value="ECO:0000318"/>
    <property type="project" value="GO_Central"/>
</dbReference>
<dbReference type="Pfam" id="PF00730">
    <property type="entry name" value="HhH-GPD"/>
    <property type="match status" value="1"/>
</dbReference>
<organism evidence="7 8">
    <name type="scientific">Chloroflexus aurantiacus (strain ATCC 29366 / DSM 635 / J-10-fl)</name>
    <dbReference type="NCBI Taxonomy" id="324602"/>
    <lineage>
        <taxon>Bacteria</taxon>
        <taxon>Bacillati</taxon>
        <taxon>Chloroflexota</taxon>
        <taxon>Chloroflexia</taxon>
        <taxon>Chloroflexales</taxon>
        <taxon>Chloroflexineae</taxon>
        <taxon>Chloroflexaceae</taxon>
        <taxon>Chloroflexus</taxon>
    </lineage>
</organism>
<comment type="catalytic activity">
    <reaction evidence="1">
        <text>Hydrolysis of alkylated DNA, releasing 3-methyladenine, 3-methylguanine, 7-methylguanine and 7-methyladenine.</text>
        <dbReference type="EC" id="3.2.2.21"/>
    </reaction>
</comment>
<protein>
    <recommendedName>
        <fullName evidence="3">DNA-3-methyladenine glycosylase II</fullName>
        <ecNumber evidence="3">3.2.2.21</ecNumber>
    </recommendedName>
</protein>
<dbReference type="InterPro" id="IPR051912">
    <property type="entry name" value="Alkylbase_DNA_Glycosylase/TA"/>
</dbReference>
<keyword evidence="7" id="KW-0326">Glycosidase</keyword>
<dbReference type="RefSeq" id="WP_012256153.1">
    <property type="nucleotide sequence ID" value="NC_010175.1"/>
</dbReference>
<dbReference type="GO" id="GO:0008725">
    <property type="term" value="F:DNA-3-methyladenine glycosylase activity"/>
    <property type="evidence" value="ECO:0000318"/>
    <property type="project" value="GO_Central"/>
</dbReference>
<dbReference type="Gene3D" id="1.10.340.30">
    <property type="entry name" value="Hypothetical protein, domain 2"/>
    <property type="match status" value="1"/>
</dbReference>
<evidence type="ECO:0000256" key="5">
    <source>
        <dbReference type="ARBA" id="ARBA00023204"/>
    </source>
</evidence>
<keyword evidence="8" id="KW-1185">Reference proteome</keyword>
<dbReference type="CDD" id="cd00056">
    <property type="entry name" value="ENDO3c"/>
    <property type="match status" value="1"/>
</dbReference>
<name>A9WCA4_CHLAA</name>
<dbReference type="FunFam" id="1.10.340.30:FF:000004">
    <property type="entry name" value="DNA-3-methyladenine glycosylase II"/>
    <property type="match status" value="1"/>
</dbReference>
<dbReference type="HOGENOM" id="CLU_000445_72_5_0"/>
<dbReference type="PATRIC" id="fig|324602.8.peg.284"/>
<dbReference type="GO" id="GO:0006285">
    <property type="term" value="P:base-excision repair, AP site formation"/>
    <property type="evidence" value="ECO:0000318"/>
    <property type="project" value="GO_Central"/>
</dbReference>
<dbReference type="PANTHER" id="PTHR43003">
    <property type="entry name" value="DNA-3-METHYLADENINE GLYCOSYLASE"/>
    <property type="match status" value="1"/>
</dbReference>
<dbReference type="FunCoup" id="A9WCA4">
    <property type="interactions" value="170"/>
</dbReference>
<dbReference type="STRING" id="324602.Caur_0244"/>
<evidence type="ECO:0000256" key="3">
    <source>
        <dbReference type="ARBA" id="ARBA00012000"/>
    </source>
</evidence>
<comment type="similarity">
    <text evidence="2">Belongs to the alkylbase DNA glycosidase AlkA family.</text>
</comment>
<dbReference type="SUPFAM" id="SSF48150">
    <property type="entry name" value="DNA-glycosylase"/>
    <property type="match status" value="1"/>
</dbReference>
<dbReference type="eggNOG" id="COG0122">
    <property type="taxonomic scope" value="Bacteria"/>
</dbReference>
<dbReference type="GO" id="GO:0043916">
    <property type="term" value="F:DNA-7-methylguanine glycosylase activity"/>
    <property type="evidence" value="ECO:0000318"/>
    <property type="project" value="GO_Central"/>
</dbReference>
<keyword evidence="4" id="KW-0227">DNA damage</keyword>
<evidence type="ECO:0000256" key="4">
    <source>
        <dbReference type="ARBA" id="ARBA00022763"/>
    </source>
</evidence>
<dbReference type="Gene3D" id="1.10.1670.40">
    <property type="match status" value="1"/>
</dbReference>
<dbReference type="Proteomes" id="UP000002008">
    <property type="component" value="Chromosome"/>
</dbReference>
<feature type="domain" description="HhH-GPD" evidence="6">
    <location>
        <begin position="42"/>
        <end position="194"/>
    </location>
</feature>
<dbReference type="AlphaFoldDB" id="A9WCA4"/>
<dbReference type="KEGG" id="cau:Caur_0244"/>
<dbReference type="EMBL" id="CP000909">
    <property type="protein sequence ID" value="ABY33497.1"/>
    <property type="molecule type" value="Genomic_DNA"/>
</dbReference>
<dbReference type="GO" id="GO:0006307">
    <property type="term" value="P:DNA alkylation repair"/>
    <property type="evidence" value="ECO:0000318"/>
    <property type="project" value="GO_Central"/>
</dbReference>
<dbReference type="EnsemblBacteria" id="ABY33497">
    <property type="protein sequence ID" value="ABY33497"/>
    <property type="gene ID" value="Caur_0244"/>
</dbReference>
<sequence>MEHALQHLRNVDPTLGHWIEQIGPYTLQRQPHGFATLAYAIISQQLSLVAARTIRDRLNERLGSLAPETIIAADETVLRAAGLSAQKSSYLRDLAERVMSGQLDLNLLPTLDDETAITHLMTVKGIGRWTAEIYLMFALERLDVLPAADLGLRDAVRLIYDQPRLPKPQELRTFGERWRPYRSIACWYLWQARRIMIS</sequence>
<keyword evidence="7" id="KW-0378">Hydrolase</keyword>
<dbReference type="SMART" id="SM00478">
    <property type="entry name" value="ENDO3c"/>
    <property type="match status" value="1"/>
</dbReference>
<evidence type="ECO:0000313" key="8">
    <source>
        <dbReference type="Proteomes" id="UP000002008"/>
    </source>
</evidence>
<proteinExistence type="inferred from homology"/>
<evidence type="ECO:0000313" key="7">
    <source>
        <dbReference type="EMBL" id="ABY33497.1"/>
    </source>
</evidence>
<dbReference type="InterPro" id="IPR011257">
    <property type="entry name" value="DNA_glycosylase"/>
</dbReference>
<dbReference type="InParanoid" id="A9WCA4"/>
<dbReference type="GO" id="GO:0005737">
    <property type="term" value="C:cytoplasm"/>
    <property type="evidence" value="ECO:0000318"/>
    <property type="project" value="GO_Central"/>
</dbReference>
<dbReference type="EC" id="3.2.2.21" evidence="3"/>
<keyword evidence="5" id="KW-0234">DNA repair</keyword>
<dbReference type="PANTHER" id="PTHR43003:SF5">
    <property type="entry name" value="DNA-3-METHYLADENINE GLYCOSYLASE"/>
    <property type="match status" value="1"/>
</dbReference>
<dbReference type="InterPro" id="IPR003265">
    <property type="entry name" value="HhH-GPD_domain"/>
</dbReference>
<evidence type="ECO:0000256" key="2">
    <source>
        <dbReference type="ARBA" id="ARBA00010817"/>
    </source>
</evidence>